<evidence type="ECO:0000313" key="2">
    <source>
        <dbReference type="Proteomes" id="UP000471648"/>
    </source>
</evidence>
<dbReference type="GO" id="GO:0005524">
    <property type="term" value="F:ATP binding"/>
    <property type="evidence" value="ECO:0007669"/>
    <property type="project" value="UniProtKB-KW"/>
</dbReference>
<gene>
    <name evidence="1" type="ORF">G3I39_29920</name>
</gene>
<reference evidence="1 2" key="1">
    <citation type="submission" date="2020-01" db="EMBL/GenBank/DDBJ databases">
        <title>Insect and environment-associated Actinomycetes.</title>
        <authorList>
            <person name="Currrie C."/>
            <person name="Chevrette M."/>
            <person name="Carlson C."/>
            <person name="Stubbendieck R."/>
            <person name="Wendt-Pienkowski E."/>
        </authorList>
    </citation>
    <scope>NUCLEOTIDE SEQUENCE [LARGE SCALE GENOMIC DNA]</scope>
    <source>
        <strain evidence="1 2">SID14438</strain>
    </source>
</reference>
<accession>A0A6N9VII8</accession>
<sequence>VPHAVAVVDGDRRLVGVVPAQRLIGFLGDDEDVVPGVCDSPRDKGGKKVISRA</sequence>
<dbReference type="EMBL" id="JAAGME010001250">
    <property type="protein sequence ID" value="NEB71252.1"/>
    <property type="molecule type" value="Genomic_DNA"/>
</dbReference>
<feature type="non-terminal residue" evidence="1">
    <location>
        <position position="1"/>
    </location>
</feature>
<dbReference type="AlphaFoldDB" id="A0A6N9VII8"/>
<dbReference type="Proteomes" id="UP000471648">
    <property type="component" value="Unassembled WGS sequence"/>
</dbReference>
<proteinExistence type="predicted"/>
<organism evidence="1 2">
    <name type="scientific">Streptomyces microflavus</name>
    <name type="common">Streptomyces lipmanii</name>
    <dbReference type="NCBI Taxonomy" id="1919"/>
    <lineage>
        <taxon>Bacteria</taxon>
        <taxon>Bacillati</taxon>
        <taxon>Actinomycetota</taxon>
        <taxon>Actinomycetes</taxon>
        <taxon>Kitasatosporales</taxon>
        <taxon>Streptomycetaceae</taxon>
        <taxon>Streptomyces</taxon>
    </lineage>
</organism>
<name>A0A6N9VII8_STRMI</name>
<keyword evidence="1" id="KW-0067">ATP-binding</keyword>
<keyword evidence="1" id="KW-0547">Nucleotide-binding</keyword>
<evidence type="ECO:0000313" key="1">
    <source>
        <dbReference type="EMBL" id="NEB71252.1"/>
    </source>
</evidence>
<comment type="caution">
    <text evidence="1">The sequence shown here is derived from an EMBL/GenBank/DDBJ whole genome shotgun (WGS) entry which is preliminary data.</text>
</comment>
<protein>
    <submittedName>
        <fullName evidence="1">Glycine/betaine ABC transporter ATP-binding protein</fullName>
    </submittedName>
</protein>